<dbReference type="PANTHER" id="PTHR13414:SF9">
    <property type="entry name" value="PROTON-COUPLED ZINC ANTIPORTER SLC30A9, MITOCHONDRIAL"/>
    <property type="match status" value="1"/>
</dbReference>
<evidence type="ECO:0000256" key="2">
    <source>
        <dbReference type="ARBA" id="ARBA00022448"/>
    </source>
</evidence>
<dbReference type="SUPFAM" id="SSF161111">
    <property type="entry name" value="Cation efflux protein transmembrane domain-like"/>
    <property type="match status" value="1"/>
</dbReference>
<dbReference type="PANTHER" id="PTHR13414">
    <property type="entry name" value="HUEL-CATION TRANSPORTER"/>
    <property type="match status" value="1"/>
</dbReference>
<keyword evidence="3 6" id="KW-0812">Transmembrane</keyword>
<dbReference type="RefSeq" id="WP_029769171.1">
    <property type="nucleotide sequence ID" value="NZ_JASOXK010000002.1"/>
</dbReference>
<dbReference type="Gene3D" id="1.20.1510.10">
    <property type="entry name" value="Cation efflux protein transmembrane domain"/>
    <property type="match status" value="1"/>
</dbReference>
<evidence type="ECO:0000256" key="3">
    <source>
        <dbReference type="ARBA" id="ARBA00022692"/>
    </source>
</evidence>
<evidence type="ECO:0000256" key="1">
    <source>
        <dbReference type="ARBA" id="ARBA00004141"/>
    </source>
</evidence>
<name>A0A2I1INY9_9ACTO</name>
<evidence type="ECO:0000313" key="9">
    <source>
        <dbReference type="Proteomes" id="UP000235122"/>
    </source>
</evidence>
<keyword evidence="9" id="KW-1185">Reference proteome</keyword>
<dbReference type="GO" id="GO:0008324">
    <property type="term" value="F:monoatomic cation transmembrane transporter activity"/>
    <property type="evidence" value="ECO:0007669"/>
    <property type="project" value="InterPro"/>
</dbReference>
<reference evidence="8 9" key="1">
    <citation type="submission" date="2017-12" db="EMBL/GenBank/DDBJ databases">
        <title>Phylogenetic diversity of female urinary microbiome.</title>
        <authorList>
            <person name="Thomas-White K."/>
            <person name="Wolfe A.J."/>
        </authorList>
    </citation>
    <scope>NUCLEOTIDE SEQUENCE [LARGE SCALE GENOMIC DNA]</scope>
    <source>
        <strain evidence="8 9">UMB0402</strain>
    </source>
</reference>
<dbReference type="AlphaFoldDB" id="A0A2I1INY9"/>
<evidence type="ECO:0000256" key="5">
    <source>
        <dbReference type="ARBA" id="ARBA00023136"/>
    </source>
</evidence>
<comment type="caution">
    <text evidence="8">The sequence shown here is derived from an EMBL/GenBank/DDBJ whole genome shotgun (WGS) entry which is preliminary data.</text>
</comment>
<dbReference type="InterPro" id="IPR058533">
    <property type="entry name" value="Cation_efflux_TM"/>
</dbReference>
<dbReference type="GO" id="GO:0016020">
    <property type="term" value="C:membrane"/>
    <property type="evidence" value="ECO:0007669"/>
    <property type="project" value="UniProtKB-SubCell"/>
</dbReference>
<keyword evidence="4 6" id="KW-1133">Transmembrane helix</keyword>
<feature type="transmembrane region" description="Helical" evidence="6">
    <location>
        <begin position="197"/>
        <end position="219"/>
    </location>
</feature>
<evidence type="ECO:0000259" key="7">
    <source>
        <dbReference type="Pfam" id="PF01545"/>
    </source>
</evidence>
<feature type="transmembrane region" description="Helical" evidence="6">
    <location>
        <begin position="159"/>
        <end position="185"/>
    </location>
</feature>
<dbReference type="STRING" id="33007.HMPREF3198_01399"/>
<dbReference type="Proteomes" id="UP000235122">
    <property type="component" value="Unassembled WGS sequence"/>
</dbReference>
<accession>A0A2I1INY9</accession>
<proteinExistence type="predicted"/>
<dbReference type="InterPro" id="IPR027469">
    <property type="entry name" value="Cation_efflux_TMD_sf"/>
</dbReference>
<evidence type="ECO:0000256" key="4">
    <source>
        <dbReference type="ARBA" id="ARBA00022989"/>
    </source>
</evidence>
<feature type="transmembrane region" description="Helical" evidence="6">
    <location>
        <begin position="117"/>
        <end position="138"/>
    </location>
</feature>
<evidence type="ECO:0000313" key="8">
    <source>
        <dbReference type="EMBL" id="PKY72832.1"/>
    </source>
</evidence>
<sequence>MSAEGSHKAIFAAAGANLTIAVAKVAAWALTGSSAMLAEGIHSVADTGNQGLLLLGSKRAAKAPDDEHNFGYSRARYLYAFVVSIVLFLAGGCFALYEAYDKFVDPHPITSWRWVPVLVLLISIVAEGTSLRTALAEAKALRGNQSLMGYIRSSRAPEIPVVMLEDIAALTGLVFALGGVGATLATGNGRWDAVGSAAIGVLLIVVAAFLASEMASLLLGESVTPKVEKLLRAGFAQAGLNLIYLKTLHLGPEQVLVAAKIAVAEKATGKEISQHINAAESIVRQSLPKYELAIFIEPDLSK</sequence>
<protein>
    <submittedName>
        <fullName evidence="8">Cation transporter</fullName>
    </submittedName>
</protein>
<dbReference type="EMBL" id="PKKO01000002">
    <property type="protein sequence ID" value="PKY72832.1"/>
    <property type="molecule type" value="Genomic_DNA"/>
</dbReference>
<organism evidence="8 9">
    <name type="scientific">Winkia neuii</name>
    <dbReference type="NCBI Taxonomy" id="33007"/>
    <lineage>
        <taxon>Bacteria</taxon>
        <taxon>Bacillati</taxon>
        <taxon>Actinomycetota</taxon>
        <taxon>Actinomycetes</taxon>
        <taxon>Actinomycetales</taxon>
        <taxon>Actinomycetaceae</taxon>
        <taxon>Winkia</taxon>
    </lineage>
</organism>
<feature type="transmembrane region" description="Helical" evidence="6">
    <location>
        <begin position="77"/>
        <end position="97"/>
    </location>
</feature>
<dbReference type="GO" id="GO:0006829">
    <property type="term" value="P:zinc ion transport"/>
    <property type="evidence" value="ECO:0007669"/>
    <property type="project" value="InterPro"/>
</dbReference>
<feature type="domain" description="Cation efflux protein transmembrane" evidence="7">
    <location>
        <begin position="10"/>
        <end position="219"/>
    </location>
</feature>
<keyword evidence="5 6" id="KW-0472">Membrane</keyword>
<dbReference type="InterPro" id="IPR002524">
    <property type="entry name" value="Cation_efflux"/>
</dbReference>
<keyword evidence="2" id="KW-0813">Transport</keyword>
<dbReference type="InterPro" id="IPR040177">
    <property type="entry name" value="SLC30A9"/>
</dbReference>
<dbReference type="GeneID" id="35867549"/>
<dbReference type="Pfam" id="PF01545">
    <property type="entry name" value="Cation_efflux"/>
    <property type="match status" value="1"/>
</dbReference>
<evidence type="ECO:0000256" key="6">
    <source>
        <dbReference type="SAM" id="Phobius"/>
    </source>
</evidence>
<dbReference type="NCBIfam" id="TIGR01297">
    <property type="entry name" value="CDF"/>
    <property type="match status" value="1"/>
</dbReference>
<comment type="subcellular location">
    <subcellularLocation>
        <location evidence="1">Membrane</location>
        <topology evidence="1">Multi-pass membrane protein</topology>
    </subcellularLocation>
</comment>
<gene>
    <name evidence="8" type="ORF">CYJ19_04120</name>
</gene>